<evidence type="ECO:0000313" key="1">
    <source>
        <dbReference type="EMBL" id="GIX72575.1"/>
    </source>
</evidence>
<reference evidence="1 2" key="1">
    <citation type="submission" date="2021-06" db="EMBL/GenBank/DDBJ databases">
        <title>Caerostris extrusa draft genome.</title>
        <authorList>
            <person name="Kono N."/>
            <person name="Arakawa K."/>
        </authorList>
    </citation>
    <scope>NUCLEOTIDE SEQUENCE [LARGE SCALE GENOMIC DNA]</scope>
</reference>
<organism evidence="1 2">
    <name type="scientific">Caerostris extrusa</name>
    <name type="common">Bark spider</name>
    <name type="synonym">Caerostris bankana</name>
    <dbReference type="NCBI Taxonomy" id="172846"/>
    <lineage>
        <taxon>Eukaryota</taxon>
        <taxon>Metazoa</taxon>
        <taxon>Ecdysozoa</taxon>
        <taxon>Arthropoda</taxon>
        <taxon>Chelicerata</taxon>
        <taxon>Arachnida</taxon>
        <taxon>Araneae</taxon>
        <taxon>Araneomorphae</taxon>
        <taxon>Entelegynae</taxon>
        <taxon>Araneoidea</taxon>
        <taxon>Araneidae</taxon>
        <taxon>Caerostris</taxon>
    </lineage>
</organism>
<evidence type="ECO:0000313" key="2">
    <source>
        <dbReference type="Proteomes" id="UP001054945"/>
    </source>
</evidence>
<dbReference type="AlphaFoldDB" id="A0AAV4ML99"/>
<accession>A0AAV4ML99</accession>
<gene>
    <name evidence="1" type="primary">AVEN_186955_1</name>
    <name evidence="1" type="ORF">CEXT_200971</name>
</gene>
<keyword evidence="2" id="KW-1185">Reference proteome</keyword>
<dbReference type="EMBL" id="BPLR01019858">
    <property type="protein sequence ID" value="GIX72575.1"/>
    <property type="molecule type" value="Genomic_DNA"/>
</dbReference>
<protein>
    <submittedName>
        <fullName evidence="1">Uncharacterized protein</fullName>
    </submittedName>
</protein>
<name>A0AAV4ML99_CAEEX</name>
<proteinExistence type="predicted"/>
<comment type="caution">
    <text evidence="1">The sequence shown here is derived from an EMBL/GenBank/DDBJ whole genome shotgun (WGS) entry which is preliminary data.</text>
</comment>
<dbReference type="Proteomes" id="UP001054945">
    <property type="component" value="Unassembled WGS sequence"/>
</dbReference>
<sequence length="421" mass="47668">MKISDKYVVDIENQGNYFEYLRLFYEKELDIGSKALVHPIQDLAHYIYESERWYIFLEALYNKFSEYEIQRDKNKYNVENLEDWGKDEKPQGIQIIADTFHQFLGKIEIFNIKEYESIKHITATDLRLEELNHVLCLTLKHKINIIYKEPYVLIKGDYIRMEEFSPNRKAEMDLNDNQKNLLTLLQSGRYKFLNVFAMKTLFIDSDATFPGIGMRFIAPKWEIIGRPGGSFFGIGEHFVRGYNLTVTVNGGDGSAGQHGEHGKYGLDGTYARLPEGADNTNHTDLLKGITSINGFRCEKVGETKHLNYSALTTTRWIDKFYLEYKIFGGPGKKGGDGGNGGRGGKGGHPGIVKIIELGDSSAISTHASLGRDAEDGQGGCGEGVGMKEVAYTLHFTWKPLIMLQNFSVFQKRHDGNLSINI</sequence>